<keyword evidence="2" id="KW-0540">Nuclease</keyword>
<dbReference type="InterPro" id="IPR003615">
    <property type="entry name" value="HNH_nuc"/>
</dbReference>
<dbReference type="Gene3D" id="1.10.30.50">
    <property type="match status" value="1"/>
</dbReference>
<keyword evidence="3" id="KW-1185">Reference proteome</keyword>
<accession>A0A506U8X2</accession>
<keyword evidence="2" id="KW-0378">Hydrolase</keyword>
<keyword evidence="2" id="KW-0255">Endonuclease</keyword>
<proteinExistence type="predicted"/>
<evidence type="ECO:0000313" key="2">
    <source>
        <dbReference type="EMBL" id="TPW29968.1"/>
    </source>
</evidence>
<feature type="domain" description="HNH nuclease" evidence="1">
    <location>
        <begin position="183"/>
        <end position="231"/>
    </location>
</feature>
<sequence length="283" mass="32178">MVEIGNLSVTDEYCEKIEATVDNLSERLGLNPENFLIQFGNGGDPNIWENVPNYQLIFGPYCFVFNGQNHKPYLGKLNNEKSAYEEGYFREGQFLPENLISENESIKSFSIDELMDKSRSRDEKVRNIEINRFIEYINELKFSTDSSRYDDVCTSNVRAIENARRKRRDRRFRADVLARGGGCCVCGCMVRQCLEAAHIVAVSCDGSDNVNNGLVLCANHHRMFDKNLFSISATDFTIKSESTSGLSLFKMGITEKSASLNRDVSCNLAKRNKIWRGQDAKIR</sequence>
<dbReference type="AlphaFoldDB" id="A0A506U8X2"/>
<protein>
    <submittedName>
        <fullName evidence="2">HNH endonuclease</fullName>
    </submittedName>
</protein>
<dbReference type="OrthoDB" id="7181882at2"/>
<evidence type="ECO:0000313" key="3">
    <source>
        <dbReference type="Proteomes" id="UP000320314"/>
    </source>
</evidence>
<dbReference type="Pfam" id="PF13391">
    <property type="entry name" value="HNH_2"/>
    <property type="match status" value="1"/>
</dbReference>
<dbReference type="RefSeq" id="WP_141166277.1">
    <property type="nucleotide sequence ID" value="NZ_VHLH01000008.1"/>
</dbReference>
<evidence type="ECO:0000259" key="1">
    <source>
        <dbReference type="Pfam" id="PF13391"/>
    </source>
</evidence>
<name>A0A506U8X2_9HYPH</name>
<comment type="caution">
    <text evidence="2">The sequence shown here is derived from an EMBL/GenBank/DDBJ whole genome shotgun (WGS) entry which is preliminary data.</text>
</comment>
<organism evidence="2 3">
    <name type="scientific">Pararhizobium mangrovi</name>
    <dbReference type="NCBI Taxonomy" id="2590452"/>
    <lineage>
        <taxon>Bacteria</taxon>
        <taxon>Pseudomonadati</taxon>
        <taxon>Pseudomonadota</taxon>
        <taxon>Alphaproteobacteria</taxon>
        <taxon>Hyphomicrobiales</taxon>
        <taxon>Rhizobiaceae</taxon>
        <taxon>Rhizobium/Agrobacterium group</taxon>
        <taxon>Pararhizobium</taxon>
    </lineage>
</organism>
<dbReference type="EMBL" id="VHLH01000008">
    <property type="protein sequence ID" value="TPW29968.1"/>
    <property type="molecule type" value="Genomic_DNA"/>
</dbReference>
<gene>
    <name evidence="2" type="ORF">FJU11_06800</name>
</gene>
<dbReference type="GO" id="GO:0004519">
    <property type="term" value="F:endonuclease activity"/>
    <property type="evidence" value="ECO:0007669"/>
    <property type="project" value="UniProtKB-KW"/>
</dbReference>
<dbReference type="Proteomes" id="UP000320314">
    <property type="component" value="Unassembled WGS sequence"/>
</dbReference>
<reference evidence="2 3" key="1">
    <citation type="submission" date="2019-06" db="EMBL/GenBank/DDBJ databases">
        <authorList>
            <person name="Li M."/>
        </authorList>
    </citation>
    <scope>NUCLEOTIDE SEQUENCE [LARGE SCALE GENOMIC DNA]</scope>
    <source>
        <strain evidence="2 3">BGMRC6574</strain>
    </source>
</reference>